<dbReference type="AlphaFoldDB" id="A0A183N260"/>
<evidence type="ECO:0000256" key="2">
    <source>
        <dbReference type="SAM" id="Phobius"/>
    </source>
</evidence>
<feature type="compositionally biased region" description="Basic and acidic residues" evidence="1">
    <location>
        <begin position="13"/>
        <end position="24"/>
    </location>
</feature>
<keyword evidence="2" id="KW-0812">Transmembrane</keyword>
<evidence type="ECO:0000313" key="3">
    <source>
        <dbReference type="EMBL" id="VDP43098.1"/>
    </source>
</evidence>
<dbReference type="Proteomes" id="UP000277204">
    <property type="component" value="Unassembled WGS sequence"/>
</dbReference>
<evidence type="ECO:0000313" key="4">
    <source>
        <dbReference type="Proteomes" id="UP000277204"/>
    </source>
</evidence>
<proteinExistence type="predicted"/>
<feature type="region of interest" description="Disordered" evidence="1">
    <location>
        <begin position="13"/>
        <end position="34"/>
    </location>
</feature>
<gene>
    <name evidence="3" type="ORF">SMRZ_LOCUS22385</name>
</gene>
<organism evidence="3 4">
    <name type="scientific">Schistosoma margrebowiei</name>
    <dbReference type="NCBI Taxonomy" id="48269"/>
    <lineage>
        <taxon>Eukaryota</taxon>
        <taxon>Metazoa</taxon>
        <taxon>Spiralia</taxon>
        <taxon>Lophotrochozoa</taxon>
        <taxon>Platyhelminthes</taxon>
        <taxon>Trematoda</taxon>
        <taxon>Digenea</taxon>
        <taxon>Strigeidida</taxon>
        <taxon>Schistosomatoidea</taxon>
        <taxon>Schistosomatidae</taxon>
        <taxon>Schistosoma</taxon>
    </lineage>
</organism>
<feature type="transmembrane region" description="Helical" evidence="2">
    <location>
        <begin position="58"/>
        <end position="83"/>
    </location>
</feature>
<keyword evidence="2" id="KW-0472">Membrane</keyword>
<accession>A0A183N260</accession>
<sequence>MITSTFEKKAWNTMDSHAKQRETDPSQSETSMRRCKKTSLPDDNIFQSFHSHFENHRIGYFIQIYTLAALLLYIMFSTALPIIDDLVYTIRNNWNVINLNVTDWNISNSTGFYFTMIQSYSFISSQAIKRVSIL</sequence>
<reference evidence="3 4" key="1">
    <citation type="submission" date="2018-11" db="EMBL/GenBank/DDBJ databases">
        <authorList>
            <consortium name="Pathogen Informatics"/>
        </authorList>
    </citation>
    <scope>NUCLEOTIDE SEQUENCE [LARGE SCALE GENOMIC DNA]</scope>
    <source>
        <strain evidence="3 4">Zambia</strain>
    </source>
</reference>
<evidence type="ECO:0000256" key="1">
    <source>
        <dbReference type="SAM" id="MobiDB-lite"/>
    </source>
</evidence>
<keyword evidence="4" id="KW-1185">Reference proteome</keyword>
<keyword evidence="2" id="KW-1133">Transmembrane helix</keyword>
<protein>
    <submittedName>
        <fullName evidence="3">Uncharacterized protein</fullName>
    </submittedName>
</protein>
<dbReference type="EMBL" id="UZAI01019140">
    <property type="protein sequence ID" value="VDP43098.1"/>
    <property type="molecule type" value="Genomic_DNA"/>
</dbReference>
<name>A0A183N260_9TREM</name>